<proteinExistence type="predicted"/>
<protein>
    <submittedName>
        <fullName evidence="2">Uncharacterized protein</fullName>
    </submittedName>
</protein>
<sequence length="100" mass="10868">MQIGAPPQEDERRRPQHAPPRAFLNGGPLLAQQADGDACKAVHEVGDGHFGRIFHQQVNVIILPIHLDYLRLEVGADLGEEGAQPRDGVAIEHSAAVFPH</sequence>
<feature type="region of interest" description="Disordered" evidence="1">
    <location>
        <begin position="1"/>
        <end position="26"/>
    </location>
</feature>
<dbReference type="Proteomes" id="UP000014227">
    <property type="component" value="Chromosome I"/>
</dbReference>
<dbReference type="EMBL" id="HF951689">
    <property type="protein sequence ID" value="CCW35804.1"/>
    <property type="molecule type" value="Genomic_DNA"/>
</dbReference>
<gene>
    <name evidence="2" type="ORF">CCALI_01997</name>
</gene>
<dbReference type="AlphaFoldDB" id="S0EVI5"/>
<evidence type="ECO:0000256" key="1">
    <source>
        <dbReference type="SAM" id="MobiDB-lite"/>
    </source>
</evidence>
<dbReference type="STRING" id="454171.CP488_02092"/>
<evidence type="ECO:0000313" key="2">
    <source>
        <dbReference type="EMBL" id="CCW35804.1"/>
    </source>
</evidence>
<reference evidence="3" key="1">
    <citation type="submission" date="2013-03" db="EMBL/GenBank/DDBJ databases">
        <title>Genome sequence of Chthonomonas calidirosea, the first sequenced genome from the Armatimonadetes phylum (formally candidate division OP10).</title>
        <authorList>
            <person name="Lee K.C.Y."/>
            <person name="Morgan X.C."/>
            <person name="Dunfield P.F."/>
            <person name="Tamas I."/>
            <person name="Houghton K.M."/>
            <person name="Vyssotski M."/>
            <person name="Ryan J.L.J."/>
            <person name="Lagutin K."/>
            <person name="McDonald I.R."/>
            <person name="Stott M.B."/>
        </authorList>
    </citation>
    <scope>NUCLEOTIDE SEQUENCE [LARGE SCALE GENOMIC DNA]</scope>
    <source>
        <strain evidence="3">DSM 23976 / ICMP 18418 / T49</strain>
    </source>
</reference>
<dbReference type="KEGG" id="ccz:CCALI_01997"/>
<dbReference type="InParanoid" id="S0EVI5"/>
<evidence type="ECO:0000313" key="3">
    <source>
        <dbReference type="Proteomes" id="UP000014227"/>
    </source>
</evidence>
<name>S0EVI5_CHTCT</name>
<organism evidence="2 3">
    <name type="scientific">Chthonomonas calidirosea (strain DSM 23976 / ICMP 18418 / T49)</name>
    <dbReference type="NCBI Taxonomy" id="1303518"/>
    <lineage>
        <taxon>Bacteria</taxon>
        <taxon>Bacillati</taxon>
        <taxon>Armatimonadota</taxon>
        <taxon>Chthonomonadia</taxon>
        <taxon>Chthonomonadales</taxon>
        <taxon>Chthonomonadaceae</taxon>
        <taxon>Chthonomonas</taxon>
    </lineage>
</organism>
<accession>S0EVI5</accession>
<dbReference type="HOGENOM" id="CLU_2300804_0_0_0"/>
<keyword evidence="3" id="KW-1185">Reference proteome</keyword>